<keyword evidence="2" id="KW-0812">Transmembrane</keyword>
<dbReference type="Proteomes" id="UP001500221">
    <property type="component" value="Unassembled WGS sequence"/>
</dbReference>
<keyword evidence="2" id="KW-0472">Membrane</keyword>
<evidence type="ECO:0000256" key="3">
    <source>
        <dbReference type="SAM" id="SignalP"/>
    </source>
</evidence>
<dbReference type="EMBL" id="BAABKG010000002">
    <property type="protein sequence ID" value="GAA5147910.1"/>
    <property type="molecule type" value="Genomic_DNA"/>
</dbReference>
<feature type="chain" id="PRO_5046649938" description="LPXTG cell wall anchor domain-containing protein" evidence="3">
    <location>
        <begin position="29"/>
        <end position="247"/>
    </location>
</feature>
<proteinExistence type="predicted"/>
<feature type="signal peptide" evidence="3">
    <location>
        <begin position="1"/>
        <end position="28"/>
    </location>
</feature>
<sequence>MRRRSLPLACALAGFVATSIGLVGLASANANAPTASATGTCDGLTMKASGFDGDKDNRWLAIVNGVPYQGSFGASATKTIPVLPAAENQVVFWTAQVYAPNRPADATFEVSGKVGPCAKEAAPTTAPAQPTPPPSSSTPTREPSSAPAPSNQPSSQPSTSSSPSPSASPSASPSESGTPSAAPSSEGPGSGSGRGDGNGPPSTLPDTGAPSPSALIPGASTASSVAALMIGLGLLLYSWVLWRRESA</sequence>
<dbReference type="RefSeq" id="WP_345458019.1">
    <property type="nucleotide sequence ID" value="NZ_BAABKG010000002.1"/>
</dbReference>
<organism evidence="4 5">
    <name type="scientific">Nocardioides marinquilinus</name>
    <dbReference type="NCBI Taxonomy" id="1210400"/>
    <lineage>
        <taxon>Bacteria</taxon>
        <taxon>Bacillati</taxon>
        <taxon>Actinomycetota</taxon>
        <taxon>Actinomycetes</taxon>
        <taxon>Propionibacteriales</taxon>
        <taxon>Nocardioidaceae</taxon>
        <taxon>Nocardioides</taxon>
    </lineage>
</organism>
<evidence type="ECO:0000256" key="2">
    <source>
        <dbReference type="SAM" id="Phobius"/>
    </source>
</evidence>
<evidence type="ECO:0000256" key="1">
    <source>
        <dbReference type="SAM" id="MobiDB-lite"/>
    </source>
</evidence>
<feature type="region of interest" description="Disordered" evidence="1">
    <location>
        <begin position="118"/>
        <end position="217"/>
    </location>
</feature>
<feature type="compositionally biased region" description="Gly residues" evidence="1">
    <location>
        <begin position="188"/>
        <end position="198"/>
    </location>
</feature>
<keyword evidence="2" id="KW-1133">Transmembrane helix</keyword>
<keyword evidence="5" id="KW-1185">Reference proteome</keyword>
<keyword evidence="3" id="KW-0732">Signal</keyword>
<evidence type="ECO:0000313" key="4">
    <source>
        <dbReference type="EMBL" id="GAA5147910.1"/>
    </source>
</evidence>
<evidence type="ECO:0008006" key="6">
    <source>
        <dbReference type="Google" id="ProtNLM"/>
    </source>
</evidence>
<name>A0ABP9PK99_9ACTN</name>
<protein>
    <recommendedName>
        <fullName evidence="6">LPXTG cell wall anchor domain-containing protein</fullName>
    </recommendedName>
</protein>
<reference evidence="5" key="1">
    <citation type="journal article" date="2019" name="Int. J. Syst. Evol. Microbiol.">
        <title>The Global Catalogue of Microorganisms (GCM) 10K type strain sequencing project: providing services to taxonomists for standard genome sequencing and annotation.</title>
        <authorList>
            <consortium name="The Broad Institute Genomics Platform"/>
            <consortium name="The Broad Institute Genome Sequencing Center for Infectious Disease"/>
            <person name="Wu L."/>
            <person name="Ma J."/>
        </authorList>
    </citation>
    <scope>NUCLEOTIDE SEQUENCE [LARGE SCALE GENOMIC DNA]</scope>
    <source>
        <strain evidence="5">JCM 18459</strain>
    </source>
</reference>
<comment type="caution">
    <text evidence="4">The sequence shown here is derived from an EMBL/GenBank/DDBJ whole genome shotgun (WGS) entry which is preliminary data.</text>
</comment>
<gene>
    <name evidence="4" type="ORF">GCM10023340_21040</name>
</gene>
<feature type="compositionally biased region" description="Low complexity" evidence="1">
    <location>
        <begin position="137"/>
        <end position="187"/>
    </location>
</feature>
<feature type="transmembrane region" description="Helical" evidence="2">
    <location>
        <begin position="222"/>
        <end position="242"/>
    </location>
</feature>
<accession>A0ABP9PK99</accession>
<evidence type="ECO:0000313" key="5">
    <source>
        <dbReference type="Proteomes" id="UP001500221"/>
    </source>
</evidence>